<sequence>MDEEQAGGTIWPAVRLVILVIAGMVLGNVLLTLVMTRDPALGPDELIAFGGGGILGLLVEFGVFRRR</sequence>
<keyword evidence="1" id="KW-0812">Transmembrane</keyword>
<feature type="transmembrane region" description="Helical" evidence="1">
    <location>
        <begin position="46"/>
        <end position="64"/>
    </location>
</feature>
<gene>
    <name evidence="2" type="ORF">HCN51_32295</name>
</gene>
<evidence type="ECO:0000313" key="3">
    <source>
        <dbReference type="Proteomes" id="UP000696294"/>
    </source>
</evidence>
<proteinExistence type="predicted"/>
<name>A0ABX1BGV1_9ACTN</name>
<accession>A0ABX1BGV1</accession>
<dbReference type="EMBL" id="JAATEP010000026">
    <property type="protein sequence ID" value="NJP94063.1"/>
    <property type="molecule type" value="Genomic_DNA"/>
</dbReference>
<protein>
    <submittedName>
        <fullName evidence="2">Uncharacterized protein</fullName>
    </submittedName>
</protein>
<comment type="caution">
    <text evidence="2">The sequence shown here is derived from an EMBL/GenBank/DDBJ whole genome shotgun (WGS) entry which is preliminary data.</text>
</comment>
<keyword evidence="1" id="KW-0472">Membrane</keyword>
<feature type="transmembrane region" description="Helical" evidence="1">
    <location>
        <begin position="12"/>
        <end position="34"/>
    </location>
</feature>
<dbReference type="Proteomes" id="UP000696294">
    <property type="component" value="Unassembled WGS sequence"/>
</dbReference>
<keyword evidence="3" id="KW-1185">Reference proteome</keyword>
<reference evidence="2 3" key="1">
    <citation type="submission" date="2020-03" db="EMBL/GenBank/DDBJ databases">
        <title>WGS of actinomycetes isolated from Thailand.</title>
        <authorList>
            <person name="Thawai C."/>
        </authorList>
    </citation>
    <scope>NUCLEOTIDE SEQUENCE [LARGE SCALE GENOMIC DNA]</scope>
    <source>
        <strain evidence="2 3">FMUSA5-5</strain>
    </source>
</reference>
<organism evidence="2 3">
    <name type="scientific">Nonomuraea composti</name>
    <dbReference type="NCBI Taxonomy" id="2720023"/>
    <lineage>
        <taxon>Bacteria</taxon>
        <taxon>Bacillati</taxon>
        <taxon>Actinomycetota</taxon>
        <taxon>Actinomycetes</taxon>
        <taxon>Streptosporangiales</taxon>
        <taxon>Streptosporangiaceae</taxon>
        <taxon>Nonomuraea</taxon>
    </lineage>
</organism>
<dbReference type="RefSeq" id="WP_168014641.1">
    <property type="nucleotide sequence ID" value="NZ_JAATEP010000026.1"/>
</dbReference>
<evidence type="ECO:0000256" key="1">
    <source>
        <dbReference type="SAM" id="Phobius"/>
    </source>
</evidence>
<keyword evidence="1" id="KW-1133">Transmembrane helix</keyword>
<evidence type="ECO:0000313" key="2">
    <source>
        <dbReference type="EMBL" id="NJP94063.1"/>
    </source>
</evidence>